<dbReference type="EMBL" id="CAJOBA010051756">
    <property type="protein sequence ID" value="CAF4248046.1"/>
    <property type="molecule type" value="Genomic_DNA"/>
</dbReference>
<gene>
    <name evidence="2" type="ORF">TMI583_LOCUS35892</name>
</gene>
<name>A0A8S2STA9_9BILA</name>
<evidence type="ECO:0000256" key="1">
    <source>
        <dbReference type="SAM" id="MobiDB-lite"/>
    </source>
</evidence>
<evidence type="ECO:0000313" key="2">
    <source>
        <dbReference type="EMBL" id="CAF4248046.1"/>
    </source>
</evidence>
<dbReference type="PANTHER" id="PTHR31912:SF34">
    <property type="entry name" value="NOTOCHORD-RELATED PROTEIN"/>
    <property type="match status" value="1"/>
</dbReference>
<protein>
    <submittedName>
        <fullName evidence="2">Uncharacterized protein</fullName>
    </submittedName>
</protein>
<dbReference type="Proteomes" id="UP000682733">
    <property type="component" value="Unassembled WGS sequence"/>
</dbReference>
<feature type="compositionally biased region" description="Basic and acidic residues" evidence="1">
    <location>
        <begin position="13"/>
        <end position="22"/>
    </location>
</feature>
<feature type="region of interest" description="Disordered" evidence="1">
    <location>
        <begin position="13"/>
        <end position="44"/>
    </location>
</feature>
<comment type="caution">
    <text evidence="2">The sequence shown here is derived from an EMBL/GenBank/DDBJ whole genome shotgun (WGS) entry which is preliminary data.</text>
</comment>
<feature type="non-terminal residue" evidence="2">
    <location>
        <position position="1"/>
    </location>
</feature>
<organism evidence="2 3">
    <name type="scientific">Didymodactylos carnosus</name>
    <dbReference type="NCBI Taxonomy" id="1234261"/>
    <lineage>
        <taxon>Eukaryota</taxon>
        <taxon>Metazoa</taxon>
        <taxon>Spiralia</taxon>
        <taxon>Gnathifera</taxon>
        <taxon>Rotifera</taxon>
        <taxon>Eurotatoria</taxon>
        <taxon>Bdelloidea</taxon>
        <taxon>Philodinida</taxon>
        <taxon>Philodinidae</taxon>
        <taxon>Didymodactylos</taxon>
    </lineage>
</organism>
<reference evidence="2" key="1">
    <citation type="submission" date="2021-02" db="EMBL/GenBank/DDBJ databases">
        <authorList>
            <person name="Nowell W R."/>
        </authorList>
    </citation>
    <scope>NUCLEOTIDE SEQUENCE</scope>
</reference>
<dbReference type="AlphaFoldDB" id="A0A8S2STA9"/>
<proteinExistence type="predicted"/>
<accession>A0A8S2STA9</accession>
<feature type="non-terminal residue" evidence="2">
    <location>
        <position position="697"/>
    </location>
</feature>
<evidence type="ECO:0000313" key="3">
    <source>
        <dbReference type="Proteomes" id="UP000682733"/>
    </source>
</evidence>
<dbReference type="PANTHER" id="PTHR31912">
    <property type="entry name" value="IP13529P"/>
    <property type="match status" value="1"/>
</dbReference>
<sequence>NLLQPSLFCFEKNANENDHDPVDVDNPDSNELHIETQSSDDEEEERRILFDDNYEDMSPPTTPEFGIPETYTMNDFQKHYALFLLELREEHLLPLHVINSITCNVVHLLDIVWKLLSQKSDKNDILAPAATSIHSCAGPSVRLDVAKNVIDEIISHVQSTTKSEYHFNKLCENFFGYLSPTEILLSAPPATQSAPTTLNRSSQDFAYYVPIRESLRRILAKEEMIPLLIDNIQQQQQQTKKDDDLMFSYRDAQNGRNVNSNSFLLQLYTDGVGLTNPIGPKKDMHKVTFYYYLLEDIPDIFRSLLQCITLLAMINTDYLENKDYCHRFYESLIKDLNDLQQHGLRFDTFNSQLMFTFTCVSSDNLAAHQIGNFQQTFSSGYFCRRCLVHYDQRTMSLFNIEFPQRNATEHQQHVQQTIQNNDDLPVFGVKGPSVLQQLDNYSPIRSLPGDAMHDFAEGTIPMIIVSMLKELSRKRLMTYAQIEHRTANFNYGTNDKSDKPPSVKAKHLQNDRLVGSASQKILFFRLFPLIFHDVATQLDTFKLYSILREMLEIVLALPLRKSWLPYLNTLSKQFQSLLKEILPDKMRPKVHFCTEYSTIIRDFGPSTRYWCIRYEGRHLYFKKIALRTCNFKNITKTLTTRNQYRHCLSLSRSYFLKSFTEASGSKLEKLVNYDINIKELLNQKFRMDYSSQSTILE</sequence>